<dbReference type="Proteomes" id="UP000012042">
    <property type="component" value="Chromosome"/>
</dbReference>
<dbReference type="RefSeq" id="WP_015474111.1">
    <property type="nucleotide sequence ID" value="NC_020819.1"/>
</dbReference>
<proteinExistence type="predicted"/>
<dbReference type="PATRIC" id="fig|1001583.3.peg.1708"/>
<accession>M5AEZ7</accession>
<organism evidence="1 2">
    <name type="scientific">Levilactobacillus brevis KB290</name>
    <dbReference type="NCBI Taxonomy" id="1001583"/>
    <lineage>
        <taxon>Bacteria</taxon>
        <taxon>Bacillati</taxon>
        <taxon>Bacillota</taxon>
        <taxon>Bacilli</taxon>
        <taxon>Lactobacillales</taxon>
        <taxon>Lactobacillaceae</taxon>
        <taxon>Levilactobacillus</taxon>
    </lineage>
</organism>
<protein>
    <recommendedName>
        <fullName evidence="3">Beta protein</fullName>
    </recommendedName>
</protein>
<dbReference type="InterPro" id="IPR025683">
    <property type="entry name" value="Protein_beta"/>
</dbReference>
<name>M5AEZ7_LEVBR</name>
<dbReference type="Pfam" id="PF14350">
    <property type="entry name" value="Beta_protein"/>
    <property type="match status" value="1"/>
</dbReference>
<gene>
    <name evidence="1" type="ORF">LVISKB_1724</name>
</gene>
<evidence type="ECO:0000313" key="2">
    <source>
        <dbReference type="Proteomes" id="UP000012042"/>
    </source>
</evidence>
<dbReference type="HOGENOM" id="CLU_930395_0_0_9"/>
<dbReference type="EMBL" id="AP012167">
    <property type="protein sequence ID" value="BAN07359.1"/>
    <property type="molecule type" value="Genomic_DNA"/>
</dbReference>
<sequence>MYMPALKNKQGELRALQQAELDDIQNILPLLQINEATEDVLTKISSKYNGKFLIDTRELEGSDIKYLHQLISDNTEFDKIEIAFPASLLESEDVLSEMGSIDYIEVNKDYLENPFFLSWLKSHISQIPNNIILDLGYVDSNYLQEDIELVTSFLTIFKHASKRVFILSGSIPAIIPTKSTENYECPRFDYELFKSISRDCSRDFELSNLEINFGDYTTVSPIQIDYTDKKIISNVQIKYTTSDRYILVRNGQRKGNYNLSEVCDEIVNFANFSKTHCWADRYIADLRDSTDTNRGNPSTWASLGIEHHIVLCAE</sequence>
<evidence type="ECO:0000313" key="1">
    <source>
        <dbReference type="EMBL" id="BAN07359.1"/>
    </source>
</evidence>
<reference evidence="1 2" key="1">
    <citation type="journal article" date="2013" name="PLoS ONE">
        <title>Genomic Analysis by Deep Sequencing of the Probiotic Lactobacillus brevis KB290 Harboring Nine Plasmids Reveals Genomic Stability.</title>
        <authorList>
            <person name="Fukao M."/>
            <person name="Oshima K."/>
            <person name="Morita H."/>
            <person name="Toh H."/>
            <person name="Suda W."/>
            <person name="Kim S.W."/>
            <person name="Suzuki S."/>
            <person name="Yakabe T."/>
            <person name="Hattori M."/>
            <person name="Yajima N."/>
        </authorList>
    </citation>
    <scope>NUCLEOTIDE SEQUENCE [LARGE SCALE GENOMIC DNA]</scope>
    <source>
        <strain evidence="1 2">KB290</strain>
    </source>
</reference>
<dbReference type="AlphaFoldDB" id="M5AEZ7"/>
<dbReference type="KEGG" id="lbk:LVISKB_1724"/>
<evidence type="ECO:0008006" key="3">
    <source>
        <dbReference type="Google" id="ProtNLM"/>
    </source>
</evidence>